<dbReference type="Gene3D" id="3.30.70.2970">
    <property type="entry name" value="Protein of unknown function (DUF541), domain 2"/>
    <property type="match status" value="1"/>
</dbReference>
<dbReference type="Proteomes" id="UP001617669">
    <property type="component" value="Unassembled WGS sequence"/>
</dbReference>
<dbReference type="RefSeq" id="WP_400878474.1">
    <property type="nucleotide sequence ID" value="NZ_JBIWXY010000001.1"/>
</dbReference>
<keyword evidence="3" id="KW-1185">Reference proteome</keyword>
<keyword evidence="1" id="KW-0812">Transmembrane</keyword>
<dbReference type="PANTHER" id="PTHR34387:SF2">
    <property type="entry name" value="SLR1258 PROTEIN"/>
    <property type="match status" value="1"/>
</dbReference>
<keyword evidence="1" id="KW-0472">Membrane</keyword>
<dbReference type="InterPro" id="IPR016907">
    <property type="entry name" value="UCP029033"/>
</dbReference>
<evidence type="ECO:0000256" key="1">
    <source>
        <dbReference type="SAM" id="Phobius"/>
    </source>
</evidence>
<feature type="transmembrane region" description="Helical" evidence="1">
    <location>
        <begin position="12"/>
        <end position="30"/>
    </location>
</feature>
<dbReference type="InterPro" id="IPR007497">
    <property type="entry name" value="SIMPL/DUF541"/>
</dbReference>
<comment type="caution">
    <text evidence="2">The sequence shown here is derived from an EMBL/GenBank/DDBJ whole genome shotgun (WGS) entry which is preliminary data.</text>
</comment>
<dbReference type="InterPro" id="IPR052022">
    <property type="entry name" value="26kDa_periplasmic_antigen"/>
</dbReference>
<dbReference type="Pfam" id="PF04402">
    <property type="entry name" value="SIMPL"/>
    <property type="match status" value="1"/>
</dbReference>
<reference evidence="2 3" key="1">
    <citation type="submission" date="2024-11" db="EMBL/GenBank/DDBJ databases">
        <authorList>
            <person name="Kaparullina E.N."/>
            <person name="Delegan Y.A."/>
            <person name="Doronina N.V."/>
        </authorList>
    </citation>
    <scope>NUCLEOTIDE SEQUENCE [LARGE SCALE GENOMIC DNA]</scope>
    <source>
        <strain evidence="2 3">7sh_L</strain>
    </source>
</reference>
<keyword evidence="1" id="KW-1133">Transmembrane helix</keyword>
<dbReference type="PANTHER" id="PTHR34387">
    <property type="entry name" value="SLR1258 PROTEIN"/>
    <property type="match status" value="1"/>
</dbReference>
<proteinExistence type="predicted"/>
<sequence length="241" mass="26328">MATEKTTSIPAYTILGVLLFAGLCGLGYQLSHSALQIKQLERTVEVKGLSEREVKADIAIWPITFSVADNDLSALYQNIQNKNASVLAFLKSNGFNADEASISAPSVVDKQAREYGDAGANSKYRYTASSTITVYSSQVDKVRDTMIKVSELGQQGIPIAGDSYNTQFIYSKLNDIKPAMIEEATKSARESANKFAKDSDSTLGKIKRANQGTFSIENRDAGTQHIKKVRVVSTVEYYLSD</sequence>
<organism evidence="2 3">
    <name type="scientific">Methylobacillus methanolivorans</name>
    <dbReference type="NCBI Taxonomy" id="1848927"/>
    <lineage>
        <taxon>Bacteria</taxon>
        <taxon>Pseudomonadati</taxon>
        <taxon>Pseudomonadota</taxon>
        <taxon>Betaproteobacteria</taxon>
        <taxon>Nitrosomonadales</taxon>
        <taxon>Methylophilaceae</taxon>
        <taxon>Methylobacillus</taxon>
    </lineage>
</organism>
<dbReference type="Gene3D" id="3.30.110.170">
    <property type="entry name" value="Protein of unknown function (DUF541), domain 1"/>
    <property type="match status" value="1"/>
</dbReference>
<dbReference type="PIRSF" id="PIRSF029033">
    <property type="entry name" value="UCP029033"/>
    <property type="match status" value="1"/>
</dbReference>
<name>A0ABW8GIC7_9PROT</name>
<protein>
    <submittedName>
        <fullName evidence="2">SIMPL domain-containing protein</fullName>
    </submittedName>
</protein>
<gene>
    <name evidence="2" type="ORF">ACIKP9_01710</name>
</gene>
<evidence type="ECO:0000313" key="2">
    <source>
        <dbReference type="EMBL" id="MFJ5444939.1"/>
    </source>
</evidence>
<evidence type="ECO:0000313" key="3">
    <source>
        <dbReference type="Proteomes" id="UP001617669"/>
    </source>
</evidence>
<accession>A0ABW8GIC7</accession>
<dbReference type="EMBL" id="JBIWXY010000001">
    <property type="protein sequence ID" value="MFJ5444939.1"/>
    <property type="molecule type" value="Genomic_DNA"/>
</dbReference>